<reference evidence="3 4" key="1">
    <citation type="submission" date="2018-04" db="EMBL/GenBank/DDBJ databases">
        <title>Genomic Encyclopedia of Archaeal and Bacterial Type Strains, Phase II (KMG-II): from individual species to whole genera.</title>
        <authorList>
            <person name="Goeker M."/>
        </authorList>
    </citation>
    <scope>NUCLEOTIDE SEQUENCE [LARGE SCALE GENOMIC DNA]</scope>
    <source>
        <strain evidence="3 4">DSM 25521</strain>
    </source>
</reference>
<keyword evidence="4" id="KW-1185">Reference proteome</keyword>
<dbReference type="Proteomes" id="UP000241808">
    <property type="component" value="Unassembled WGS sequence"/>
</dbReference>
<dbReference type="EMBL" id="PZZL01000008">
    <property type="protein sequence ID" value="PTM52425.1"/>
    <property type="molecule type" value="Genomic_DNA"/>
</dbReference>
<dbReference type="Gene3D" id="3.40.50.720">
    <property type="entry name" value="NAD(P)-binding Rossmann-like Domain"/>
    <property type="match status" value="1"/>
</dbReference>
<name>A0A2T4YZQ0_9HYPH</name>
<organism evidence="3 4">
    <name type="scientific">Phreatobacter oligotrophus</name>
    <dbReference type="NCBI Taxonomy" id="1122261"/>
    <lineage>
        <taxon>Bacteria</taxon>
        <taxon>Pseudomonadati</taxon>
        <taxon>Pseudomonadota</taxon>
        <taxon>Alphaproteobacteria</taxon>
        <taxon>Hyphomicrobiales</taxon>
        <taxon>Phreatobacteraceae</taxon>
        <taxon>Phreatobacter</taxon>
    </lineage>
</organism>
<accession>A0A2T4YZQ0</accession>
<evidence type="ECO:0000313" key="3">
    <source>
        <dbReference type="EMBL" id="PTM52425.1"/>
    </source>
</evidence>
<dbReference type="PRINTS" id="PR00081">
    <property type="entry name" value="GDHRDH"/>
</dbReference>
<comment type="caution">
    <text evidence="3">The sequence shown here is derived from an EMBL/GenBank/DDBJ whole genome shotgun (WGS) entry which is preliminary data.</text>
</comment>
<proteinExistence type="inferred from homology"/>
<dbReference type="GO" id="GO:0016616">
    <property type="term" value="F:oxidoreductase activity, acting on the CH-OH group of donors, NAD or NADP as acceptor"/>
    <property type="evidence" value="ECO:0007669"/>
    <property type="project" value="TreeGrafter"/>
</dbReference>
<dbReference type="OrthoDB" id="9796652at2"/>
<dbReference type="PROSITE" id="PS00061">
    <property type="entry name" value="ADH_SHORT"/>
    <property type="match status" value="1"/>
</dbReference>
<gene>
    <name evidence="3" type="ORF">C8P69_108227</name>
</gene>
<dbReference type="InterPro" id="IPR002347">
    <property type="entry name" value="SDR_fam"/>
</dbReference>
<dbReference type="FunFam" id="3.40.50.720:FF:000084">
    <property type="entry name" value="Short-chain dehydrogenase reductase"/>
    <property type="match status" value="1"/>
</dbReference>
<comment type="similarity">
    <text evidence="1">Belongs to the short-chain dehydrogenases/reductases (SDR) family.</text>
</comment>
<sequence length="263" mass="27210">MTASAASPAPSTSLSLAGLNALVIGGSSGIGEAIAHGYAAAGARVAIAARSPDKLRVAADRLAAAHPGSKGYVADVTDMADLARLAETVARDFGPIDVLVPCQGTTIIKPTLDFTPEEVEHIFRTNQTSVFFSCTTFGRAMVERGKGAIINIASLSAHRGWPRACPYAMTKHAIVGLTQTLAAEWATAGVRVNAISPGFFMTELNAAKMPPERKENALRRTPMGRWGKTEELVGAAVYLASPGAGFVTGTVIAVDGGYLASGI</sequence>
<evidence type="ECO:0000313" key="4">
    <source>
        <dbReference type="Proteomes" id="UP000241808"/>
    </source>
</evidence>
<dbReference type="Pfam" id="PF13561">
    <property type="entry name" value="adh_short_C2"/>
    <property type="match status" value="1"/>
</dbReference>
<dbReference type="AlphaFoldDB" id="A0A2T4YZQ0"/>
<keyword evidence="2" id="KW-0560">Oxidoreductase</keyword>
<dbReference type="PANTHER" id="PTHR42760">
    <property type="entry name" value="SHORT-CHAIN DEHYDROGENASES/REDUCTASES FAMILY MEMBER"/>
    <property type="match status" value="1"/>
</dbReference>
<dbReference type="RefSeq" id="WP_108178795.1">
    <property type="nucleotide sequence ID" value="NZ_PZZL01000008.1"/>
</dbReference>
<protein>
    <submittedName>
        <fullName evidence="3">NAD(P)-dependent dehydrogenase (Short-subunit alcohol dehydrogenase family)</fullName>
    </submittedName>
</protein>
<dbReference type="PANTHER" id="PTHR42760:SF115">
    <property type="entry name" value="3-OXOACYL-[ACYL-CARRIER-PROTEIN] REDUCTASE FABG"/>
    <property type="match status" value="1"/>
</dbReference>
<dbReference type="SUPFAM" id="SSF51735">
    <property type="entry name" value="NAD(P)-binding Rossmann-fold domains"/>
    <property type="match status" value="1"/>
</dbReference>
<dbReference type="PRINTS" id="PR00080">
    <property type="entry name" value="SDRFAMILY"/>
</dbReference>
<dbReference type="InterPro" id="IPR036291">
    <property type="entry name" value="NAD(P)-bd_dom_sf"/>
</dbReference>
<evidence type="ECO:0000256" key="2">
    <source>
        <dbReference type="ARBA" id="ARBA00023002"/>
    </source>
</evidence>
<evidence type="ECO:0000256" key="1">
    <source>
        <dbReference type="ARBA" id="ARBA00006484"/>
    </source>
</evidence>
<dbReference type="InterPro" id="IPR020904">
    <property type="entry name" value="Sc_DH/Rdtase_CS"/>
</dbReference>